<dbReference type="NCBIfam" id="TIGR00296">
    <property type="entry name" value="TIGR00296 family protein"/>
    <property type="match status" value="1"/>
</dbReference>
<dbReference type="InterPro" id="IPR027623">
    <property type="entry name" value="AmmeMemoSam_A"/>
</dbReference>
<evidence type="ECO:0000259" key="1">
    <source>
        <dbReference type="PROSITE" id="PS51112"/>
    </source>
</evidence>
<dbReference type="PROSITE" id="PS51112">
    <property type="entry name" value="AMMECR1"/>
    <property type="match status" value="1"/>
</dbReference>
<gene>
    <name evidence="2" type="ORF">M9Y10_044243</name>
</gene>
<protein>
    <recommendedName>
        <fullName evidence="1">AMMECR1 domain-containing protein</fullName>
    </recommendedName>
</protein>
<dbReference type="InterPro" id="IPR002733">
    <property type="entry name" value="AMMECR1_domain"/>
</dbReference>
<dbReference type="EMBL" id="JAPFFF010000008">
    <property type="protein sequence ID" value="KAK8885114.1"/>
    <property type="molecule type" value="Genomic_DNA"/>
</dbReference>
<reference evidence="2 3" key="1">
    <citation type="submission" date="2024-04" db="EMBL/GenBank/DDBJ databases">
        <title>Tritrichomonas musculus Genome.</title>
        <authorList>
            <person name="Alves-Ferreira E."/>
            <person name="Grigg M."/>
            <person name="Lorenzi H."/>
            <person name="Galac M."/>
        </authorList>
    </citation>
    <scope>NUCLEOTIDE SEQUENCE [LARGE SCALE GENOMIC DNA]</scope>
    <source>
        <strain evidence="2 3">EAF2021</strain>
    </source>
</reference>
<dbReference type="PANTHER" id="PTHR13016:SF0">
    <property type="entry name" value="AMME SYNDROME CANDIDATE GENE 1 PROTEIN"/>
    <property type="match status" value="1"/>
</dbReference>
<organism evidence="2 3">
    <name type="scientific">Tritrichomonas musculus</name>
    <dbReference type="NCBI Taxonomy" id="1915356"/>
    <lineage>
        <taxon>Eukaryota</taxon>
        <taxon>Metamonada</taxon>
        <taxon>Parabasalia</taxon>
        <taxon>Tritrichomonadida</taxon>
        <taxon>Tritrichomonadidae</taxon>
        <taxon>Tritrichomonas</taxon>
    </lineage>
</organism>
<name>A0ABR2K207_9EUKA</name>
<dbReference type="SUPFAM" id="SSF143447">
    <property type="entry name" value="AMMECR1-like"/>
    <property type="match status" value="1"/>
</dbReference>
<dbReference type="Proteomes" id="UP001470230">
    <property type="component" value="Unassembled WGS sequence"/>
</dbReference>
<dbReference type="InterPro" id="IPR023473">
    <property type="entry name" value="AMMECR1"/>
</dbReference>
<feature type="domain" description="AMMECR1" evidence="1">
    <location>
        <begin position="4"/>
        <end position="193"/>
    </location>
</feature>
<dbReference type="InterPro" id="IPR036071">
    <property type="entry name" value="AMMECR1_dom_sf"/>
</dbReference>
<proteinExistence type="predicted"/>
<evidence type="ECO:0000313" key="2">
    <source>
        <dbReference type="EMBL" id="KAK8885114.1"/>
    </source>
</evidence>
<comment type="caution">
    <text evidence="2">The sequence shown here is derived from an EMBL/GenBank/DDBJ whole genome shotgun (WGS) entry which is preliminary data.</text>
</comment>
<evidence type="ECO:0000313" key="3">
    <source>
        <dbReference type="Proteomes" id="UP001470230"/>
    </source>
</evidence>
<sequence length="196" mass="22411">MMSSNSQPATKELCYLCFEALENKVLGQNLNKVSAQVVKKTDVAYPMFVTWKIGDNLRGCIGNFQPQPLYKGLQEYALISGLRDYRFDPIQANEIPKLNVGISLLHTFEDAKDALDWEVGKHGIRLFIDGHSATFLPEVAEEEHWTKEETLKELAMKAGFWSNYDKAAMDRSRVERYQSSKCKATYDEYKAFVNSH</sequence>
<dbReference type="Pfam" id="PF01871">
    <property type="entry name" value="AMMECR1"/>
    <property type="match status" value="1"/>
</dbReference>
<dbReference type="InterPro" id="IPR027485">
    <property type="entry name" value="AMMECR1_N"/>
</dbReference>
<dbReference type="Gene3D" id="3.30.700.20">
    <property type="entry name" value="Hypothetical protein ph0010, domain 1"/>
    <property type="match status" value="1"/>
</dbReference>
<keyword evidence="3" id="KW-1185">Reference proteome</keyword>
<dbReference type="NCBIfam" id="TIGR04335">
    <property type="entry name" value="AmmeMemoSam_A"/>
    <property type="match status" value="1"/>
</dbReference>
<accession>A0ABR2K207</accession>
<dbReference type="Gene3D" id="3.30.1490.150">
    <property type="entry name" value="Hypothetical protein ph0010, domain 2"/>
    <property type="match status" value="1"/>
</dbReference>
<dbReference type="PANTHER" id="PTHR13016">
    <property type="entry name" value="AMMECR1 HOMOLOG"/>
    <property type="match status" value="1"/>
</dbReference>